<dbReference type="Gene3D" id="2.30.40.10">
    <property type="entry name" value="Urease, subunit C, domain 1"/>
    <property type="match status" value="1"/>
</dbReference>
<comment type="caution">
    <text evidence="2">The sequence shown here is derived from an EMBL/GenBank/DDBJ whole genome shotgun (WGS) entry which is preliminary data.</text>
</comment>
<feature type="domain" description="Amidohydrolase-related" evidence="1">
    <location>
        <begin position="1"/>
        <end position="42"/>
    </location>
</feature>
<proteinExistence type="predicted"/>
<gene>
    <name evidence="2" type="ORF">GCM10007971_36790</name>
</gene>
<reference evidence="2" key="1">
    <citation type="journal article" date="2014" name="Int. J. Syst. Evol. Microbiol.">
        <title>Complete genome sequence of Corynebacterium casei LMG S-19264T (=DSM 44701T), isolated from a smear-ripened cheese.</title>
        <authorList>
            <consortium name="US DOE Joint Genome Institute (JGI-PGF)"/>
            <person name="Walter F."/>
            <person name="Albersmeier A."/>
            <person name="Kalinowski J."/>
            <person name="Ruckert C."/>
        </authorList>
    </citation>
    <scope>NUCLEOTIDE SEQUENCE</scope>
    <source>
        <strain evidence="2">JCM 17251</strain>
    </source>
</reference>
<name>A0A917Y6B9_9BACI</name>
<dbReference type="AlphaFoldDB" id="A0A917Y6B9"/>
<evidence type="ECO:0000259" key="1">
    <source>
        <dbReference type="Pfam" id="PF01979"/>
    </source>
</evidence>
<organism evidence="2 3">
    <name type="scientific">Oceanobacillus indicireducens</name>
    <dbReference type="NCBI Taxonomy" id="1004261"/>
    <lineage>
        <taxon>Bacteria</taxon>
        <taxon>Bacillati</taxon>
        <taxon>Bacillota</taxon>
        <taxon>Bacilli</taxon>
        <taxon>Bacillales</taxon>
        <taxon>Bacillaceae</taxon>
        <taxon>Oceanobacillus</taxon>
    </lineage>
</organism>
<evidence type="ECO:0000313" key="3">
    <source>
        <dbReference type="Proteomes" id="UP000624041"/>
    </source>
</evidence>
<evidence type="ECO:0000313" key="2">
    <source>
        <dbReference type="EMBL" id="GGN66589.1"/>
    </source>
</evidence>
<keyword evidence="3" id="KW-1185">Reference proteome</keyword>
<dbReference type="InterPro" id="IPR011059">
    <property type="entry name" value="Metal-dep_hydrolase_composite"/>
</dbReference>
<dbReference type="SUPFAM" id="SSF51338">
    <property type="entry name" value="Composite domain of metallo-dependent hydrolases"/>
    <property type="match status" value="1"/>
</dbReference>
<dbReference type="Pfam" id="PF01979">
    <property type="entry name" value="Amidohydro_1"/>
    <property type="match status" value="1"/>
</dbReference>
<reference evidence="2" key="2">
    <citation type="submission" date="2020-09" db="EMBL/GenBank/DDBJ databases">
        <authorList>
            <person name="Sun Q."/>
            <person name="Ohkuma M."/>
        </authorList>
    </citation>
    <scope>NUCLEOTIDE SEQUENCE</scope>
    <source>
        <strain evidence="2">JCM 17251</strain>
    </source>
</reference>
<accession>A0A917Y6B9</accession>
<dbReference type="Gene3D" id="3.20.20.140">
    <property type="entry name" value="Metal-dependent hydrolases"/>
    <property type="match status" value="1"/>
</dbReference>
<dbReference type="Proteomes" id="UP000624041">
    <property type="component" value="Unassembled WGS sequence"/>
</dbReference>
<sequence length="51" mass="5690">MTSENPTKQIGVYDRKGSITQGKVADILLVDNKLTIKYTICRDDIAFKGVM</sequence>
<protein>
    <recommendedName>
        <fullName evidence="1">Amidohydrolase-related domain-containing protein</fullName>
    </recommendedName>
</protein>
<dbReference type="InterPro" id="IPR006680">
    <property type="entry name" value="Amidohydro-rel"/>
</dbReference>
<dbReference type="GO" id="GO:0016810">
    <property type="term" value="F:hydrolase activity, acting on carbon-nitrogen (but not peptide) bonds"/>
    <property type="evidence" value="ECO:0007669"/>
    <property type="project" value="InterPro"/>
</dbReference>
<dbReference type="EMBL" id="BMOS01000047">
    <property type="protein sequence ID" value="GGN66589.1"/>
    <property type="molecule type" value="Genomic_DNA"/>
</dbReference>